<reference evidence="1" key="2">
    <citation type="journal article" date="2015" name="Data Brief">
        <title>Shoot transcriptome of the giant reed, Arundo donax.</title>
        <authorList>
            <person name="Barrero R.A."/>
            <person name="Guerrero F.D."/>
            <person name="Moolhuijzen P."/>
            <person name="Goolsby J.A."/>
            <person name="Tidwell J."/>
            <person name="Bellgard S.E."/>
            <person name="Bellgard M.I."/>
        </authorList>
    </citation>
    <scope>NUCLEOTIDE SEQUENCE</scope>
    <source>
        <tissue evidence="1">Shoot tissue taken approximately 20 cm above the soil surface</tissue>
    </source>
</reference>
<sequence length="77" mass="8009">MAVFLFSSLLVLCVRIDLSSLLFSLLSLCSALGRSYPGAAAGLDCLLEGAVGDCCLSVCVCVSLYLARMRSPVACSL</sequence>
<evidence type="ECO:0000313" key="1">
    <source>
        <dbReference type="EMBL" id="JAE19553.1"/>
    </source>
</evidence>
<reference evidence="1" key="1">
    <citation type="submission" date="2014-09" db="EMBL/GenBank/DDBJ databases">
        <authorList>
            <person name="Magalhaes I.L.F."/>
            <person name="Oliveira U."/>
            <person name="Santos F.R."/>
            <person name="Vidigal T.H.D.A."/>
            <person name="Brescovit A.D."/>
            <person name="Santos A.J."/>
        </authorList>
    </citation>
    <scope>NUCLEOTIDE SEQUENCE</scope>
    <source>
        <tissue evidence="1">Shoot tissue taken approximately 20 cm above the soil surface</tissue>
    </source>
</reference>
<dbReference type="AlphaFoldDB" id="A0A0A9GFY4"/>
<dbReference type="EMBL" id="GBRH01178343">
    <property type="protein sequence ID" value="JAE19553.1"/>
    <property type="molecule type" value="Transcribed_RNA"/>
</dbReference>
<name>A0A0A9GFY4_ARUDO</name>
<protein>
    <submittedName>
        <fullName evidence="1">Uncharacterized protein</fullName>
    </submittedName>
</protein>
<proteinExistence type="predicted"/>
<organism evidence="1">
    <name type="scientific">Arundo donax</name>
    <name type="common">Giant reed</name>
    <name type="synonym">Donax arundinaceus</name>
    <dbReference type="NCBI Taxonomy" id="35708"/>
    <lineage>
        <taxon>Eukaryota</taxon>
        <taxon>Viridiplantae</taxon>
        <taxon>Streptophyta</taxon>
        <taxon>Embryophyta</taxon>
        <taxon>Tracheophyta</taxon>
        <taxon>Spermatophyta</taxon>
        <taxon>Magnoliopsida</taxon>
        <taxon>Liliopsida</taxon>
        <taxon>Poales</taxon>
        <taxon>Poaceae</taxon>
        <taxon>PACMAD clade</taxon>
        <taxon>Arundinoideae</taxon>
        <taxon>Arundineae</taxon>
        <taxon>Arundo</taxon>
    </lineage>
</organism>
<accession>A0A0A9GFY4</accession>